<keyword evidence="2" id="KW-1133">Transmembrane helix</keyword>
<evidence type="ECO:0000256" key="2">
    <source>
        <dbReference type="SAM" id="Phobius"/>
    </source>
</evidence>
<accession>A0A8H4KXW7</accession>
<evidence type="ECO:0000313" key="3">
    <source>
        <dbReference type="EMBL" id="KAF4458736.1"/>
    </source>
</evidence>
<keyword evidence="2" id="KW-0812">Transmembrane</keyword>
<gene>
    <name evidence="3" type="ORF">FALBO_14520</name>
</gene>
<evidence type="ECO:0000256" key="1">
    <source>
        <dbReference type="SAM" id="MobiDB-lite"/>
    </source>
</evidence>
<protein>
    <submittedName>
        <fullName evidence="3">Mcm2 3 5 family</fullName>
    </submittedName>
</protein>
<dbReference type="Proteomes" id="UP000554235">
    <property type="component" value="Unassembled WGS sequence"/>
</dbReference>
<dbReference type="OrthoDB" id="4721035at2759"/>
<proteinExistence type="predicted"/>
<feature type="region of interest" description="Disordered" evidence="1">
    <location>
        <begin position="51"/>
        <end position="76"/>
    </location>
</feature>
<evidence type="ECO:0000313" key="4">
    <source>
        <dbReference type="Proteomes" id="UP000554235"/>
    </source>
</evidence>
<feature type="region of interest" description="Disordered" evidence="1">
    <location>
        <begin position="1"/>
        <end position="26"/>
    </location>
</feature>
<feature type="transmembrane region" description="Helical" evidence="2">
    <location>
        <begin position="655"/>
        <end position="676"/>
    </location>
</feature>
<feature type="transmembrane region" description="Helical" evidence="2">
    <location>
        <begin position="127"/>
        <end position="153"/>
    </location>
</feature>
<reference evidence="3 4" key="1">
    <citation type="submission" date="2020-01" db="EMBL/GenBank/DDBJ databases">
        <title>Identification and distribution of gene clusters putatively required for synthesis of sphingolipid metabolism inhibitors in phylogenetically diverse species of the filamentous fungus Fusarium.</title>
        <authorList>
            <person name="Kim H.-S."/>
            <person name="Busman M."/>
            <person name="Brown D.W."/>
            <person name="Divon H."/>
            <person name="Uhlig S."/>
            <person name="Proctor R.H."/>
        </authorList>
    </citation>
    <scope>NUCLEOTIDE SEQUENCE [LARGE SCALE GENOMIC DNA]</scope>
    <source>
        <strain evidence="3 4">NRRL 20459</strain>
    </source>
</reference>
<sequence>MDRSHDAGSIGLNDMSIPPHNTYGDSEINALTERQDSVNTSFISIEAGRTSINSDGSLDDDEPSTPHTPPPNNKVLRPTFGAGTVILLILAFYSTVMSGLWLAVAILQPRWGFSISTTRGLSPSNATTLAALISKTIELVSAAVFVACLGQILTRRAVARKTTGVTLAEITIRNWVIQPGTILTHFGTLLIAGQTLLGVLSLIALMATMLYTTASEALVSPKLKYGAWEDRELTVPVHSYYASFFYAGRRCNGDVELQSDVTDDKEDKTVVAWGQCLRSELGYISSRDYFTFNSVKPTGNELIRRSLGITHLHDNITLEATRTDLEYSDPVKLFRRWGRLVDNSTLSIPHPSVWEASQVASNGILQPADLSNTGGFSIKASVVSPTINTMCVEMNKDELIDLVYEASTSGEKESFDNWYNRKISEGFNATDVDEIFRWGSDYDRLRPVFRSYPQDYAAVYQSSVVNDGEPHDARYLLFGGLNNTSYTLCEMRSWLSTDCSTHLNVSGIRQPVMRAHCGDEQDSYRYQKHSLVAPSDDNVGCMLWPLMFDDWQEAVGIQRKPEDLFSPTVGDKALLKPELPPDSSTMAETLSVYALSTLTLSALGTPVRHTWDHGSEPPEYAKKSYLYDFNTTETFHAAVTSQEYTSGHIEKWQRLFYAVLVLTFGINLLCLVYLIIHFKLINDFTEPQNLFALAVHSPSCSEMTGSSIHGPEKRHLVVPWRISQSLDEGEYYFESVGK</sequence>
<feature type="transmembrane region" description="Helical" evidence="2">
    <location>
        <begin position="189"/>
        <end position="211"/>
    </location>
</feature>
<name>A0A8H4KXW7_9HYPO</name>
<feature type="transmembrane region" description="Helical" evidence="2">
    <location>
        <begin position="84"/>
        <end position="107"/>
    </location>
</feature>
<keyword evidence="2" id="KW-0472">Membrane</keyword>
<organism evidence="3 4">
    <name type="scientific">Fusarium albosuccineum</name>
    <dbReference type="NCBI Taxonomy" id="1237068"/>
    <lineage>
        <taxon>Eukaryota</taxon>
        <taxon>Fungi</taxon>
        <taxon>Dikarya</taxon>
        <taxon>Ascomycota</taxon>
        <taxon>Pezizomycotina</taxon>
        <taxon>Sordariomycetes</taxon>
        <taxon>Hypocreomycetidae</taxon>
        <taxon>Hypocreales</taxon>
        <taxon>Nectriaceae</taxon>
        <taxon>Fusarium</taxon>
        <taxon>Fusarium decemcellulare species complex</taxon>
    </lineage>
</organism>
<dbReference type="EMBL" id="JAADYS010002365">
    <property type="protein sequence ID" value="KAF4458736.1"/>
    <property type="molecule type" value="Genomic_DNA"/>
</dbReference>
<keyword evidence="4" id="KW-1185">Reference proteome</keyword>
<dbReference type="AlphaFoldDB" id="A0A8H4KXW7"/>
<comment type="caution">
    <text evidence="3">The sequence shown here is derived from an EMBL/GenBank/DDBJ whole genome shotgun (WGS) entry which is preliminary data.</text>
</comment>